<dbReference type="SUPFAM" id="SSF48403">
    <property type="entry name" value="Ankyrin repeat"/>
    <property type="match status" value="1"/>
</dbReference>
<keyword evidence="2" id="KW-0132">Cell division</keyword>
<dbReference type="InterPro" id="IPR002110">
    <property type="entry name" value="Ankyrin_rpt"/>
</dbReference>
<dbReference type="Pfam" id="PF24567">
    <property type="entry name" value="ANKLE2_3rd"/>
    <property type="match status" value="1"/>
</dbReference>
<evidence type="ECO:0000256" key="5">
    <source>
        <dbReference type="PROSITE-ProRule" id="PRU00023"/>
    </source>
</evidence>
<evidence type="ECO:0000256" key="1">
    <source>
        <dbReference type="ARBA" id="ARBA00007597"/>
    </source>
</evidence>
<evidence type="ECO:0000259" key="7">
    <source>
        <dbReference type="Pfam" id="PF24567"/>
    </source>
</evidence>
<name>A0ABQ9K3X3_9CUCU</name>
<evidence type="ECO:0000313" key="8">
    <source>
        <dbReference type="EMBL" id="KAJ8984579.1"/>
    </source>
</evidence>
<comment type="caution">
    <text evidence="8">The sequence shown here is derived from an EMBL/GenBank/DDBJ whole genome shotgun (WGS) entry which is preliminary data.</text>
</comment>
<comment type="similarity">
    <text evidence="1">Belongs to the ANKLE2 family.</text>
</comment>
<evidence type="ECO:0000256" key="3">
    <source>
        <dbReference type="ARBA" id="ARBA00023043"/>
    </source>
</evidence>
<evidence type="ECO:0000256" key="6">
    <source>
        <dbReference type="SAM" id="MobiDB-lite"/>
    </source>
</evidence>
<sequence>MEFFNQKTSAEPSQAVGEKASPFKGPKPQELVELRKNIECGNYKFVHDTIWQNPRYLVSSGDTPSILQEGPRYNALHVAAKVKNAEMTELILSTVSNPEFIKLLYGDDNQENAEHRTTILLDLYLNTPNKGLNETPLHFASKYGAVDVLEILVSYPQCDRTLRNKFQKTADQIICERVDGANLQILKKKIELLLQDSYYVPVLRAEDNSMPPTIGTPFSPTSPPVLNVNPLSPRLEIHAYAGPMNKKGAEEFRRVWKTPARSLNFSSPEQRKADSNG</sequence>
<dbReference type="PANTHER" id="PTHR12349">
    <property type="entry name" value="ANKYRIN REPEAT AND LEM DOMAIN-CONTAINING PROTEIN 2"/>
    <property type="match status" value="1"/>
</dbReference>
<feature type="domain" description="ANKLE2 third alpha/beta" evidence="7">
    <location>
        <begin position="198"/>
        <end position="273"/>
    </location>
</feature>
<dbReference type="Gene3D" id="1.25.40.20">
    <property type="entry name" value="Ankyrin repeat-containing domain"/>
    <property type="match status" value="1"/>
</dbReference>
<keyword evidence="3 5" id="KW-0040">ANK repeat</keyword>
<dbReference type="PANTHER" id="PTHR12349:SF4">
    <property type="entry name" value="ANKYRIN REPEAT AND LEM DOMAIN-CONTAINING PROTEIN 2"/>
    <property type="match status" value="1"/>
</dbReference>
<dbReference type="PROSITE" id="PS50297">
    <property type="entry name" value="ANK_REP_REGION"/>
    <property type="match status" value="1"/>
</dbReference>
<dbReference type="EMBL" id="JAPWTJ010000031">
    <property type="protein sequence ID" value="KAJ8984579.1"/>
    <property type="molecule type" value="Genomic_DNA"/>
</dbReference>
<feature type="repeat" description="ANK" evidence="5">
    <location>
        <begin position="132"/>
        <end position="154"/>
    </location>
</feature>
<keyword evidence="4" id="KW-0131">Cell cycle</keyword>
<dbReference type="Pfam" id="PF00023">
    <property type="entry name" value="Ank"/>
    <property type="match status" value="1"/>
</dbReference>
<dbReference type="SMART" id="SM00248">
    <property type="entry name" value="ANK"/>
    <property type="match status" value="2"/>
</dbReference>
<proteinExistence type="inferred from homology"/>
<gene>
    <name evidence="8" type="ORF">NQ317_006041</name>
</gene>
<dbReference type="PROSITE" id="PS50088">
    <property type="entry name" value="ANK_REPEAT"/>
    <property type="match status" value="1"/>
</dbReference>
<evidence type="ECO:0000256" key="2">
    <source>
        <dbReference type="ARBA" id="ARBA00022618"/>
    </source>
</evidence>
<dbReference type="InterPro" id="IPR056237">
    <property type="entry name" value="ANKLE2_3rd"/>
</dbReference>
<keyword evidence="9" id="KW-1185">Reference proteome</keyword>
<reference evidence="8" key="1">
    <citation type="journal article" date="2023" name="Insect Mol. Biol.">
        <title>Genome sequencing provides insights into the evolution of gene families encoding plant cell wall-degrading enzymes in longhorned beetles.</title>
        <authorList>
            <person name="Shin N.R."/>
            <person name="Okamura Y."/>
            <person name="Kirsch R."/>
            <person name="Pauchet Y."/>
        </authorList>
    </citation>
    <scope>NUCLEOTIDE SEQUENCE</scope>
    <source>
        <strain evidence="8">MMC_N1</strain>
    </source>
</reference>
<evidence type="ECO:0000313" key="9">
    <source>
        <dbReference type="Proteomes" id="UP001162164"/>
    </source>
</evidence>
<organism evidence="8 9">
    <name type="scientific">Molorchus minor</name>
    <dbReference type="NCBI Taxonomy" id="1323400"/>
    <lineage>
        <taxon>Eukaryota</taxon>
        <taxon>Metazoa</taxon>
        <taxon>Ecdysozoa</taxon>
        <taxon>Arthropoda</taxon>
        <taxon>Hexapoda</taxon>
        <taxon>Insecta</taxon>
        <taxon>Pterygota</taxon>
        <taxon>Neoptera</taxon>
        <taxon>Endopterygota</taxon>
        <taxon>Coleoptera</taxon>
        <taxon>Polyphaga</taxon>
        <taxon>Cucujiformia</taxon>
        <taxon>Chrysomeloidea</taxon>
        <taxon>Cerambycidae</taxon>
        <taxon>Lamiinae</taxon>
        <taxon>Monochamini</taxon>
        <taxon>Molorchus</taxon>
    </lineage>
</organism>
<protein>
    <recommendedName>
        <fullName evidence="7">ANKLE2 third alpha/beta domain-containing protein</fullName>
    </recommendedName>
</protein>
<feature type="region of interest" description="Disordered" evidence="6">
    <location>
        <begin position="1"/>
        <end position="25"/>
    </location>
</feature>
<accession>A0ABQ9K3X3</accession>
<feature type="compositionally biased region" description="Polar residues" evidence="6">
    <location>
        <begin position="1"/>
        <end position="12"/>
    </location>
</feature>
<dbReference type="Proteomes" id="UP001162164">
    <property type="component" value="Unassembled WGS sequence"/>
</dbReference>
<evidence type="ECO:0000256" key="4">
    <source>
        <dbReference type="ARBA" id="ARBA00023306"/>
    </source>
</evidence>
<dbReference type="InterPro" id="IPR036770">
    <property type="entry name" value="Ankyrin_rpt-contain_sf"/>
</dbReference>